<evidence type="ECO:0000313" key="2">
    <source>
        <dbReference type="EMBL" id="SET68041.1"/>
    </source>
</evidence>
<organism evidence="2 3">
    <name type="scientific">Enterocloster lavalensis</name>
    <dbReference type="NCBI Taxonomy" id="460384"/>
    <lineage>
        <taxon>Bacteria</taxon>
        <taxon>Bacillati</taxon>
        <taxon>Bacillota</taxon>
        <taxon>Clostridia</taxon>
        <taxon>Lachnospirales</taxon>
        <taxon>Lachnospiraceae</taxon>
        <taxon>Enterocloster</taxon>
    </lineage>
</organism>
<accession>A0A1I0GAQ3</accession>
<evidence type="ECO:0000259" key="1">
    <source>
        <dbReference type="Pfam" id="PF08975"/>
    </source>
</evidence>
<name>A0A1I0GAQ3_9FIRM</name>
<feature type="domain" description="DUF1868" evidence="1">
    <location>
        <begin position="13"/>
        <end position="120"/>
    </location>
</feature>
<dbReference type="RefSeq" id="WP_092363863.1">
    <property type="nucleotide sequence ID" value="NZ_FOIM01000011.1"/>
</dbReference>
<dbReference type="Gene3D" id="3.90.1140.10">
    <property type="entry name" value="Cyclic phosphodiesterase"/>
    <property type="match status" value="1"/>
</dbReference>
<proteinExistence type="predicted"/>
<protein>
    <recommendedName>
        <fullName evidence="1">DUF1868 domain-containing protein</fullName>
    </recommendedName>
</protein>
<sequence>MEQRIETKNIGRKFNPDGSVRFFPGNTVISKLHEDSEIYPLISRISRSFREVQGSKYAFLPEHSFHMTVIQGVCDEDRKAELWSRHLSLETPLEETDVFFEQQFSRAKPLGQVKMVFDRVDTERDIIIVRFGPAAETDRKRMEEYRSELSELLGIRFPDHDSYGFHVSVAYKLWKLEPEEETAVEQVRDQWNETCSVSRPSFLLPQPELTFFENMFEFRSQRFKR</sequence>
<dbReference type="STRING" id="460384.SAMN05216313_11153"/>
<dbReference type="SUPFAM" id="SSF55144">
    <property type="entry name" value="LigT-like"/>
    <property type="match status" value="1"/>
</dbReference>
<reference evidence="3" key="1">
    <citation type="submission" date="2016-10" db="EMBL/GenBank/DDBJ databases">
        <authorList>
            <person name="Varghese N."/>
            <person name="Submissions S."/>
        </authorList>
    </citation>
    <scope>NUCLEOTIDE SEQUENCE [LARGE SCALE GENOMIC DNA]</scope>
    <source>
        <strain evidence="3">NLAE-zl-G277</strain>
    </source>
</reference>
<keyword evidence="3" id="KW-1185">Reference proteome</keyword>
<dbReference type="Pfam" id="PF08975">
    <property type="entry name" value="2H-phosphodiest"/>
    <property type="match status" value="1"/>
</dbReference>
<evidence type="ECO:0000313" key="3">
    <source>
        <dbReference type="Proteomes" id="UP000198508"/>
    </source>
</evidence>
<dbReference type="InterPro" id="IPR009097">
    <property type="entry name" value="Cyclic_Pdiesterase"/>
</dbReference>
<dbReference type="InterPro" id="IPR015069">
    <property type="entry name" value="2H-PEstase_DUF1868"/>
</dbReference>
<dbReference type="Proteomes" id="UP000198508">
    <property type="component" value="Unassembled WGS sequence"/>
</dbReference>
<dbReference type="AlphaFoldDB" id="A0A1I0GAQ3"/>
<gene>
    <name evidence="2" type="ORF">SAMN05216313_11153</name>
</gene>
<dbReference type="EMBL" id="FOIM01000011">
    <property type="protein sequence ID" value="SET68041.1"/>
    <property type="molecule type" value="Genomic_DNA"/>
</dbReference>